<dbReference type="Gene3D" id="3.30.530.20">
    <property type="match status" value="1"/>
</dbReference>
<dbReference type="RefSeq" id="WP_165298560.1">
    <property type="nucleotide sequence ID" value="NZ_JAAKZZ010000082.1"/>
</dbReference>
<dbReference type="EMBL" id="JAAKZZ010000082">
    <property type="protein sequence ID" value="NGO68860.1"/>
    <property type="molecule type" value="Genomic_DNA"/>
</dbReference>
<dbReference type="SUPFAM" id="SSF55961">
    <property type="entry name" value="Bet v1-like"/>
    <property type="match status" value="1"/>
</dbReference>
<reference evidence="1 2" key="1">
    <citation type="submission" date="2020-02" db="EMBL/GenBank/DDBJ databases">
        <title>Whole-genome analyses of novel actinobacteria.</title>
        <authorList>
            <person name="Sahin N."/>
            <person name="Tatar D."/>
        </authorList>
    </citation>
    <scope>NUCLEOTIDE SEQUENCE [LARGE SCALE GENOMIC DNA]</scope>
    <source>
        <strain evidence="1 2">SB3404</strain>
    </source>
</reference>
<name>A0A6G4WW62_9ACTN</name>
<evidence type="ECO:0000313" key="1">
    <source>
        <dbReference type="EMBL" id="NGO68860.1"/>
    </source>
</evidence>
<accession>A0A6G4WW62</accession>
<dbReference type="InterPro" id="IPR019587">
    <property type="entry name" value="Polyketide_cyclase/dehydratase"/>
</dbReference>
<keyword evidence="2" id="KW-1185">Reference proteome</keyword>
<dbReference type="Pfam" id="PF10604">
    <property type="entry name" value="Polyketide_cyc2"/>
    <property type="match status" value="1"/>
</dbReference>
<dbReference type="AlphaFoldDB" id="A0A6G4WW62"/>
<comment type="caution">
    <text evidence="1">The sequence shown here is derived from an EMBL/GenBank/DDBJ whole genome shotgun (WGS) entry which is preliminary data.</text>
</comment>
<proteinExistence type="predicted"/>
<protein>
    <recommendedName>
        <fullName evidence="3">Polyketide cyclase</fullName>
    </recommendedName>
</protein>
<organism evidence="1 2">
    <name type="scientific">Streptomyces boncukensis</name>
    <dbReference type="NCBI Taxonomy" id="2711219"/>
    <lineage>
        <taxon>Bacteria</taxon>
        <taxon>Bacillati</taxon>
        <taxon>Actinomycetota</taxon>
        <taxon>Actinomycetes</taxon>
        <taxon>Kitasatosporales</taxon>
        <taxon>Streptomycetaceae</taxon>
        <taxon>Streptomyces</taxon>
    </lineage>
</organism>
<sequence>MWNHEVSAEGAVSVSAVWERYVDLATWPQWNPGTTKVELKGPFASGTEGVITNGYGEVPFTLTAVVDQQSFVMESPVNETVLLRTSCRVEAAGDGARITHRVELDGAGAEELGNQMGETLSKNLTDGVTTLSAAG</sequence>
<evidence type="ECO:0008006" key="3">
    <source>
        <dbReference type="Google" id="ProtNLM"/>
    </source>
</evidence>
<dbReference type="Proteomes" id="UP000477722">
    <property type="component" value="Unassembled WGS sequence"/>
</dbReference>
<dbReference type="InterPro" id="IPR023393">
    <property type="entry name" value="START-like_dom_sf"/>
</dbReference>
<gene>
    <name evidence="1" type="ORF">G5C65_10940</name>
</gene>
<evidence type="ECO:0000313" key="2">
    <source>
        <dbReference type="Proteomes" id="UP000477722"/>
    </source>
</evidence>